<dbReference type="EMBL" id="KI517464">
    <property type="protein sequence ID" value="ESQ40576.1"/>
    <property type="molecule type" value="Genomic_DNA"/>
</dbReference>
<dbReference type="KEGG" id="eus:EUTSA_v10016044mg"/>
<comment type="subcellular location">
    <subcellularLocation>
        <location evidence="1">Nucleus</location>
    </subcellularLocation>
</comment>
<dbReference type="CDD" id="cd00266">
    <property type="entry name" value="MADS_SRF_like"/>
    <property type="match status" value="1"/>
</dbReference>
<evidence type="ECO:0000256" key="2">
    <source>
        <dbReference type="ARBA" id="ARBA00023015"/>
    </source>
</evidence>
<gene>
    <name evidence="8" type="ORF">EUTSA_v10016044mg</name>
</gene>
<evidence type="ECO:0000313" key="9">
    <source>
        <dbReference type="Proteomes" id="UP000030689"/>
    </source>
</evidence>
<dbReference type="PRINTS" id="PR00404">
    <property type="entry name" value="MADSDOMAIN"/>
</dbReference>
<dbReference type="PROSITE" id="PS50066">
    <property type="entry name" value="MADS_BOX_2"/>
    <property type="match status" value="1"/>
</dbReference>
<accession>V4N560</accession>
<keyword evidence="9" id="KW-1185">Reference proteome</keyword>
<keyword evidence="2" id="KW-0805">Transcription regulation</keyword>
<dbReference type="Pfam" id="PF00319">
    <property type="entry name" value="SRF-TF"/>
    <property type="match status" value="1"/>
</dbReference>
<evidence type="ECO:0000259" key="7">
    <source>
        <dbReference type="PROSITE" id="PS50066"/>
    </source>
</evidence>
<dbReference type="InterPro" id="IPR036879">
    <property type="entry name" value="TF_MADSbox_sf"/>
</dbReference>
<reference evidence="8 9" key="1">
    <citation type="journal article" date="2013" name="Front. Plant Sci.">
        <title>The Reference Genome of the Halophytic Plant Eutrema salsugineum.</title>
        <authorList>
            <person name="Yang R."/>
            <person name="Jarvis D.E."/>
            <person name="Chen H."/>
            <person name="Beilstein M.A."/>
            <person name="Grimwood J."/>
            <person name="Jenkins J."/>
            <person name="Shu S."/>
            <person name="Prochnik S."/>
            <person name="Xin M."/>
            <person name="Ma C."/>
            <person name="Schmutz J."/>
            <person name="Wing R.A."/>
            <person name="Mitchell-Olds T."/>
            <person name="Schumaker K.S."/>
            <person name="Wang X."/>
        </authorList>
    </citation>
    <scope>NUCLEOTIDE SEQUENCE [LARGE SCALE GENOMIC DNA]</scope>
</reference>
<dbReference type="Gramene" id="ESQ40576">
    <property type="protein sequence ID" value="ESQ40576"/>
    <property type="gene ID" value="EUTSA_v10016044mg"/>
</dbReference>
<protein>
    <recommendedName>
        <fullName evidence="7">MADS-box domain-containing protein</fullName>
    </recommendedName>
</protein>
<proteinExistence type="predicted"/>
<dbReference type="SUPFAM" id="SSF55455">
    <property type="entry name" value="SRF-like"/>
    <property type="match status" value="1"/>
</dbReference>
<dbReference type="AlphaFoldDB" id="V4N560"/>
<dbReference type="GO" id="GO:0045944">
    <property type="term" value="P:positive regulation of transcription by RNA polymerase II"/>
    <property type="evidence" value="ECO:0007669"/>
    <property type="project" value="InterPro"/>
</dbReference>
<dbReference type="PANTHER" id="PTHR48019">
    <property type="entry name" value="SERUM RESPONSE FACTOR HOMOLOG"/>
    <property type="match status" value="1"/>
</dbReference>
<dbReference type="GO" id="GO:0000987">
    <property type="term" value="F:cis-regulatory region sequence-specific DNA binding"/>
    <property type="evidence" value="ECO:0007669"/>
    <property type="project" value="InterPro"/>
</dbReference>
<evidence type="ECO:0000256" key="4">
    <source>
        <dbReference type="ARBA" id="ARBA00023163"/>
    </source>
</evidence>
<dbReference type="OMA" id="YSEHAYT"/>
<keyword evidence="3" id="KW-0238">DNA-binding</keyword>
<dbReference type="Proteomes" id="UP000030689">
    <property type="component" value="Unassembled WGS sequence"/>
</dbReference>
<evidence type="ECO:0000313" key="8">
    <source>
        <dbReference type="EMBL" id="ESQ40576.1"/>
    </source>
</evidence>
<dbReference type="GO" id="GO:0046983">
    <property type="term" value="F:protein dimerization activity"/>
    <property type="evidence" value="ECO:0007669"/>
    <property type="project" value="InterPro"/>
</dbReference>
<evidence type="ECO:0000256" key="5">
    <source>
        <dbReference type="ARBA" id="ARBA00023242"/>
    </source>
</evidence>
<dbReference type="GO" id="GO:0000981">
    <property type="term" value="F:DNA-binding transcription factor activity, RNA polymerase II-specific"/>
    <property type="evidence" value="ECO:0007669"/>
    <property type="project" value="InterPro"/>
</dbReference>
<dbReference type="InterPro" id="IPR002100">
    <property type="entry name" value="TF_MADSbox"/>
</dbReference>
<evidence type="ECO:0000256" key="1">
    <source>
        <dbReference type="ARBA" id="ARBA00004123"/>
    </source>
</evidence>
<dbReference type="OrthoDB" id="1163690at2759"/>
<organism evidence="8 9">
    <name type="scientific">Eutrema salsugineum</name>
    <name type="common">Saltwater cress</name>
    <name type="synonym">Sisymbrium salsugineum</name>
    <dbReference type="NCBI Taxonomy" id="72664"/>
    <lineage>
        <taxon>Eukaryota</taxon>
        <taxon>Viridiplantae</taxon>
        <taxon>Streptophyta</taxon>
        <taxon>Embryophyta</taxon>
        <taxon>Tracheophyta</taxon>
        <taxon>Spermatophyta</taxon>
        <taxon>Magnoliopsida</taxon>
        <taxon>eudicotyledons</taxon>
        <taxon>Gunneridae</taxon>
        <taxon>Pentapetalae</taxon>
        <taxon>rosids</taxon>
        <taxon>malvids</taxon>
        <taxon>Brassicales</taxon>
        <taxon>Brassicaceae</taxon>
        <taxon>Eutremeae</taxon>
        <taxon>Eutrema</taxon>
    </lineage>
</organism>
<keyword evidence="5" id="KW-0539">Nucleus</keyword>
<evidence type="ECO:0000256" key="6">
    <source>
        <dbReference type="SAM" id="MobiDB-lite"/>
    </source>
</evidence>
<dbReference type="Gene3D" id="3.40.1810.10">
    <property type="entry name" value="Transcription factor, MADS-box"/>
    <property type="match status" value="1"/>
</dbReference>
<dbReference type="InterPro" id="IPR033897">
    <property type="entry name" value="SRF-like_MADS-box"/>
</dbReference>
<sequence length="254" mass="29086">MGRTKLKFAWIGNQRARKNAYKKRMQGLIKKAGELTILCNMSACLIFFSRDDNRLVVWPSHEVAESLIERFYSLPDIERNQKAEDQESFIRTNTKKVENKLANCRKVITELEMDHLMFQIHNGRKLDDLSQTEIEKLISYSSKKIMGMGRELGYTGHPFPCVYEPFMGNESPSASDVASEWRENSFSLMGSGSIYLMDQWFEDNPKVEENCDEAHLPTMTSRFNLNVEPSDDDDDEDIKICKGENSKSGGADDA</sequence>
<keyword evidence="4" id="KW-0804">Transcription</keyword>
<dbReference type="GO" id="GO:0005634">
    <property type="term" value="C:nucleus"/>
    <property type="evidence" value="ECO:0007669"/>
    <property type="project" value="UniProtKB-SubCell"/>
</dbReference>
<dbReference type="eggNOG" id="KOG0014">
    <property type="taxonomic scope" value="Eukaryota"/>
</dbReference>
<feature type="region of interest" description="Disordered" evidence="6">
    <location>
        <begin position="223"/>
        <end position="254"/>
    </location>
</feature>
<dbReference type="SMART" id="SM00432">
    <property type="entry name" value="MADS"/>
    <property type="match status" value="1"/>
</dbReference>
<dbReference type="InterPro" id="IPR050142">
    <property type="entry name" value="MADS-box/MEF2_TF"/>
</dbReference>
<name>V4N560_EUTSA</name>
<evidence type="ECO:0000256" key="3">
    <source>
        <dbReference type="ARBA" id="ARBA00023125"/>
    </source>
</evidence>
<feature type="domain" description="MADS-box" evidence="7">
    <location>
        <begin position="1"/>
        <end position="49"/>
    </location>
</feature>